<dbReference type="RefSeq" id="WP_090970250.1">
    <property type="nucleotide sequence ID" value="NZ_FNRT01000002.1"/>
</dbReference>
<keyword evidence="3" id="KW-1185">Reference proteome</keyword>
<dbReference type="Proteomes" id="UP000198742">
    <property type="component" value="Unassembled WGS sequence"/>
</dbReference>
<gene>
    <name evidence="2" type="ORF">SAMN04489844_3280</name>
</gene>
<keyword evidence="1" id="KW-1133">Transmembrane helix</keyword>
<keyword evidence="1" id="KW-0812">Transmembrane</keyword>
<dbReference type="AlphaFoldDB" id="A0A1H4WIB0"/>
<evidence type="ECO:0000313" key="3">
    <source>
        <dbReference type="Proteomes" id="UP000198742"/>
    </source>
</evidence>
<name>A0A1H4WIB0_9ACTN</name>
<accession>A0A1H4WIB0</accession>
<protein>
    <submittedName>
        <fullName evidence="2">Uncharacterized protein</fullName>
    </submittedName>
</protein>
<feature type="transmembrane region" description="Helical" evidence="1">
    <location>
        <begin position="44"/>
        <end position="65"/>
    </location>
</feature>
<evidence type="ECO:0000313" key="2">
    <source>
        <dbReference type="EMBL" id="SEC93079.1"/>
    </source>
</evidence>
<organism evidence="2 3">
    <name type="scientific">Nocardioides exalbidus</name>
    <dbReference type="NCBI Taxonomy" id="402596"/>
    <lineage>
        <taxon>Bacteria</taxon>
        <taxon>Bacillati</taxon>
        <taxon>Actinomycetota</taxon>
        <taxon>Actinomycetes</taxon>
        <taxon>Propionibacteriales</taxon>
        <taxon>Nocardioidaceae</taxon>
        <taxon>Nocardioides</taxon>
    </lineage>
</organism>
<keyword evidence="1" id="KW-0472">Membrane</keyword>
<evidence type="ECO:0000256" key="1">
    <source>
        <dbReference type="SAM" id="Phobius"/>
    </source>
</evidence>
<dbReference type="STRING" id="402596.SAMN04489844_3280"/>
<sequence>MSIGGDIRRAARRVTWKAFAASAAALVVVSCAVAGLATHSVPTALVVLLSGLTVVFLAGLTLDAIRAPFDRDLGLGGRGGSATAMFGAAATGHGGTDSGGGGGDC</sequence>
<dbReference type="EMBL" id="FNRT01000002">
    <property type="protein sequence ID" value="SEC93079.1"/>
    <property type="molecule type" value="Genomic_DNA"/>
</dbReference>
<proteinExistence type="predicted"/>
<reference evidence="3" key="1">
    <citation type="submission" date="2016-10" db="EMBL/GenBank/DDBJ databases">
        <authorList>
            <person name="Varghese N."/>
            <person name="Submissions S."/>
        </authorList>
    </citation>
    <scope>NUCLEOTIDE SEQUENCE [LARGE SCALE GENOMIC DNA]</scope>
    <source>
        <strain evidence="3">DSM 22017</strain>
    </source>
</reference>